<proteinExistence type="predicted"/>
<protein>
    <submittedName>
        <fullName evidence="1">Uncharacterized protein</fullName>
    </submittedName>
</protein>
<dbReference type="EMBL" id="KZ679132">
    <property type="protein sequence ID" value="PTB76116.1"/>
    <property type="molecule type" value="Genomic_DNA"/>
</dbReference>
<keyword evidence="2" id="KW-1185">Reference proteome</keyword>
<dbReference type="Proteomes" id="UP000240760">
    <property type="component" value="Unassembled WGS sequence"/>
</dbReference>
<dbReference type="AlphaFoldDB" id="A0A2T4C3H5"/>
<evidence type="ECO:0000313" key="2">
    <source>
        <dbReference type="Proteomes" id="UP000240760"/>
    </source>
</evidence>
<evidence type="ECO:0000313" key="1">
    <source>
        <dbReference type="EMBL" id="PTB76116.1"/>
    </source>
</evidence>
<organism evidence="1 2">
    <name type="scientific">Trichoderma longibrachiatum ATCC 18648</name>
    <dbReference type="NCBI Taxonomy" id="983965"/>
    <lineage>
        <taxon>Eukaryota</taxon>
        <taxon>Fungi</taxon>
        <taxon>Dikarya</taxon>
        <taxon>Ascomycota</taxon>
        <taxon>Pezizomycotina</taxon>
        <taxon>Sordariomycetes</taxon>
        <taxon>Hypocreomycetidae</taxon>
        <taxon>Hypocreales</taxon>
        <taxon>Hypocreaceae</taxon>
        <taxon>Trichoderma</taxon>
    </lineage>
</organism>
<accession>A0A2T4C3H5</accession>
<reference evidence="1 2" key="1">
    <citation type="submission" date="2016-07" db="EMBL/GenBank/DDBJ databases">
        <title>Multiple horizontal gene transfer events from other fungi enriched the ability of initially mycotrophic Trichoderma (Ascomycota) to feed on dead plant biomass.</title>
        <authorList>
            <consortium name="DOE Joint Genome Institute"/>
            <person name="Aerts A."/>
            <person name="Atanasova L."/>
            <person name="Chenthamara K."/>
            <person name="Zhang J."/>
            <person name="Grujic M."/>
            <person name="Henrissat B."/>
            <person name="Kuo A."/>
            <person name="Salamov A."/>
            <person name="Lipzen A."/>
            <person name="Labutti K."/>
            <person name="Barry K."/>
            <person name="Miao Y."/>
            <person name="Rahimi M.J."/>
            <person name="Shen Q."/>
            <person name="Grigoriev I.V."/>
            <person name="Kubicek C.P."/>
            <person name="Druzhinina I.S."/>
        </authorList>
    </citation>
    <scope>NUCLEOTIDE SEQUENCE [LARGE SCALE GENOMIC DNA]</scope>
    <source>
        <strain evidence="1 2">ATCC 18648</strain>
    </source>
</reference>
<gene>
    <name evidence="1" type="ORF">M440DRAFT_1246173</name>
</gene>
<name>A0A2T4C3H5_TRILO</name>
<sequence length="133" mass="14538">MQGRWRRAVHRVKSLASKRWLRVIESLIVEATADYFTRPEASSTVQQRKVAAVQHLQRTSPPRYGAEPPGAFSSVLLQSDTASFDLAQCRPSNVQDIPACLACPDSNAGVPVLQKKRTACHQPKPCLSVAGDA</sequence>